<feature type="non-terminal residue" evidence="1">
    <location>
        <position position="50"/>
    </location>
</feature>
<reference evidence="1 2" key="1">
    <citation type="journal article" date="2017" name="Appl. Environ. Microbiol.">
        <title>Parallel evolution of two clades of a major Atlantic endemic Vibrio parahaemolyticus pathogen lineage by independent acquisition of related pathogenicity islands.</title>
        <authorList>
            <person name="Xu F."/>
            <person name="Gonzalez-Escalona N."/>
            <person name="Drees K.P."/>
            <person name="Sebra R.P."/>
            <person name="Cooper V.S."/>
            <person name="Jones S.H."/>
            <person name="Whistler C.A."/>
        </authorList>
    </citation>
    <scope>NUCLEOTIDE SEQUENCE [LARGE SCALE GENOMIC DNA]</scope>
    <source>
        <strain evidence="1 2">MAVP-3</strain>
    </source>
</reference>
<proteinExistence type="predicted"/>
<evidence type="ECO:0000313" key="1">
    <source>
        <dbReference type="EMBL" id="OXE29058.1"/>
    </source>
</evidence>
<name>A0A227J2F0_VIBPH</name>
<sequence length="50" mass="5572">MKRQSTMLTRQIDSKSGVITSNEMMAANPHSPVLVKTIDMPKGYIDALHQ</sequence>
<dbReference type="Proteomes" id="UP000214596">
    <property type="component" value="Unassembled WGS sequence"/>
</dbReference>
<dbReference type="EMBL" id="NIXT01003675">
    <property type="protein sequence ID" value="OXE29058.1"/>
    <property type="molecule type" value="Genomic_DNA"/>
</dbReference>
<comment type="caution">
    <text evidence="1">The sequence shown here is derived from an EMBL/GenBank/DDBJ whole genome shotgun (WGS) entry which is preliminary data.</text>
</comment>
<organism evidence="1 2">
    <name type="scientific">Vibrio parahaemolyticus</name>
    <dbReference type="NCBI Taxonomy" id="670"/>
    <lineage>
        <taxon>Bacteria</taxon>
        <taxon>Pseudomonadati</taxon>
        <taxon>Pseudomonadota</taxon>
        <taxon>Gammaproteobacteria</taxon>
        <taxon>Vibrionales</taxon>
        <taxon>Vibrionaceae</taxon>
        <taxon>Vibrio</taxon>
    </lineage>
</organism>
<protein>
    <submittedName>
        <fullName evidence="1">AraC family transcriptional regulator</fullName>
    </submittedName>
</protein>
<accession>A0A227J2F0</accession>
<gene>
    <name evidence="1" type="ORF">CA163_30640</name>
</gene>
<evidence type="ECO:0000313" key="2">
    <source>
        <dbReference type="Proteomes" id="UP000214596"/>
    </source>
</evidence>
<dbReference type="AlphaFoldDB" id="A0A227J2F0"/>